<dbReference type="OrthoDB" id="2623511at2"/>
<dbReference type="InParanoid" id="D9QHW9"/>
<dbReference type="AlphaFoldDB" id="D9QHW9"/>
<evidence type="ECO:0000313" key="2">
    <source>
        <dbReference type="Proteomes" id="UP000002696"/>
    </source>
</evidence>
<evidence type="ECO:0000313" key="1">
    <source>
        <dbReference type="EMBL" id="ADL01227.1"/>
    </source>
</evidence>
<accession>D9QHW9</accession>
<dbReference type="Proteomes" id="UP000002696">
    <property type="component" value="Chromosome"/>
</dbReference>
<dbReference type="EMBL" id="CP002102">
    <property type="protein sequence ID" value="ADL01227.1"/>
    <property type="molecule type" value="Genomic_DNA"/>
</dbReference>
<dbReference type="BioCyc" id="BSUB633149:G1GM8-1912-MONOMER"/>
<dbReference type="HOGENOM" id="CLU_2491761_0_0_5"/>
<name>D9QHW9_BRESC</name>
<dbReference type="RefSeq" id="WP_013269328.1">
    <property type="nucleotide sequence ID" value="NC_014375.1"/>
</dbReference>
<organism evidence="1 2">
    <name type="scientific">Brevundimonas subvibrioides (strain ATCC 15264 / DSM 4735 / LMG 14903 / NBRC 16000 / CB 81)</name>
    <name type="common">Caulobacter subvibrioides</name>
    <dbReference type="NCBI Taxonomy" id="633149"/>
    <lineage>
        <taxon>Bacteria</taxon>
        <taxon>Pseudomonadati</taxon>
        <taxon>Pseudomonadota</taxon>
        <taxon>Alphaproteobacteria</taxon>
        <taxon>Caulobacterales</taxon>
        <taxon>Caulobacteraceae</taxon>
        <taxon>Brevundimonas</taxon>
    </lineage>
</organism>
<sequence>MADIKNQTLQGRVTLDGKTFTDCAFQNAQLVYKGGQQPSFVNCRFVQSRFVFEDEAANTVNFLRGMLQPQTGMRGFVTGMMPEIGG</sequence>
<proteinExistence type="predicted"/>
<protein>
    <submittedName>
        <fullName evidence="1">Uncharacterized protein</fullName>
    </submittedName>
</protein>
<gene>
    <name evidence="1" type="ordered locus">Bresu_1916</name>
</gene>
<keyword evidence="2" id="KW-1185">Reference proteome</keyword>
<dbReference type="eggNOG" id="ENOG5033A14">
    <property type="taxonomic scope" value="Bacteria"/>
</dbReference>
<reference evidence="2" key="1">
    <citation type="journal article" date="2011" name="J. Bacteriol.">
        <title>Genome sequences of eight morphologically diverse alphaproteobacteria.</title>
        <authorList>
            <consortium name="US DOE Joint Genome Institute"/>
            <person name="Brown P.J."/>
            <person name="Kysela D.T."/>
            <person name="Buechlein A."/>
            <person name="Hemmerich C."/>
            <person name="Brun Y.V."/>
        </authorList>
    </citation>
    <scope>NUCLEOTIDE SEQUENCE [LARGE SCALE GENOMIC DNA]</scope>
    <source>
        <strain evidence="2">ATCC 15264 / DSM 4735 / LMG 14903 / NBRC 16000 / CB 81</strain>
    </source>
</reference>
<dbReference type="KEGG" id="bsb:Bresu_1916"/>